<dbReference type="PROSITE" id="PS51166">
    <property type="entry name" value="CBM20"/>
    <property type="match status" value="1"/>
</dbReference>
<dbReference type="Proteomes" id="UP000657918">
    <property type="component" value="Unassembled WGS sequence"/>
</dbReference>
<dbReference type="FunFam" id="3.40.50.1240:FF:000006">
    <property type="entry name" value="6-phosphofructo-2-kinase/fructose-2, 6-bisphosphatase"/>
    <property type="match status" value="1"/>
</dbReference>
<evidence type="ECO:0000256" key="4">
    <source>
        <dbReference type="SAM" id="MobiDB-lite"/>
    </source>
</evidence>
<dbReference type="SUPFAM" id="SSF49452">
    <property type="entry name" value="Starch-binding domain-like"/>
    <property type="match status" value="1"/>
</dbReference>
<organism evidence="8 9">
    <name type="scientific">Salix dunnii</name>
    <dbReference type="NCBI Taxonomy" id="1413687"/>
    <lineage>
        <taxon>Eukaryota</taxon>
        <taxon>Viridiplantae</taxon>
        <taxon>Streptophyta</taxon>
        <taxon>Embryophyta</taxon>
        <taxon>Tracheophyta</taxon>
        <taxon>Spermatophyta</taxon>
        <taxon>Magnoliopsida</taxon>
        <taxon>eudicotyledons</taxon>
        <taxon>Gunneridae</taxon>
        <taxon>Pentapetalae</taxon>
        <taxon>rosids</taxon>
        <taxon>fabids</taxon>
        <taxon>Malpighiales</taxon>
        <taxon>Salicaceae</taxon>
        <taxon>Saliceae</taxon>
        <taxon>Salix</taxon>
    </lineage>
</organism>
<dbReference type="Pfam" id="PF00686">
    <property type="entry name" value="CBM_20"/>
    <property type="match status" value="1"/>
</dbReference>
<dbReference type="PANTHER" id="PTHR10606:SF44">
    <property type="entry name" value="6-PHOSPHOFRUCTO 2-KINASE_FRUCTOSE 2,6-BISPHOSPHATASE LONG FORM"/>
    <property type="match status" value="1"/>
</dbReference>
<dbReference type="GO" id="GO:0005524">
    <property type="term" value="F:ATP binding"/>
    <property type="evidence" value="ECO:0007669"/>
    <property type="project" value="UniProtKB-KW"/>
</dbReference>
<dbReference type="InterPro" id="IPR013078">
    <property type="entry name" value="His_Pase_superF_clade-1"/>
</dbReference>
<evidence type="ECO:0000313" key="9">
    <source>
        <dbReference type="Proteomes" id="UP000657918"/>
    </source>
</evidence>
<dbReference type="Gene3D" id="3.40.50.300">
    <property type="entry name" value="P-loop containing nucleotide triphosphate hydrolases"/>
    <property type="match status" value="1"/>
</dbReference>
<dbReference type="CDD" id="cd07067">
    <property type="entry name" value="HP_PGM_like"/>
    <property type="match status" value="1"/>
</dbReference>
<dbReference type="GO" id="GO:0006000">
    <property type="term" value="P:fructose metabolic process"/>
    <property type="evidence" value="ECO:0007669"/>
    <property type="project" value="InterPro"/>
</dbReference>
<dbReference type="GO" id="GO:0008270">
    <property type="term" value="F:zinc ion binding"/>
    <property type="evidence" value="ECO:0007669"/>
    <property type="project" value="UniProtKB-KW"/>
</dbReference>
<reference evidence="8 9" key="1">
    <citation type="submission" date="2020-10" db="EMBL/GenBank/DDBJ databases">
        <title>Plant Genome Project.</title>
        <authorList>
            <person name="Zhang R.-G."/>
        </authorList>
    </citation>
    <scope>NUCLEOTIDE SEQUENCE [LARGE SCALE GENOMIC DNA]</scope>
    <source>
        <strain evidence="8">FAFU-HL-1</strain>
        <tissue evidence="8">Leaf</tissue>
    </source>
</reference>
<dbReference type="CDD" id="cd16461">
    <property type="entry name" value="RING-H2_EL5-like"/>
    <property type="match status" value="1"/>
</dbReference>
<keyword evidence="3" id="KW-0862">Zinc</keyword>
<dbReference type="Gene3D" id="3.30.40.10">
    <property type="entry name" value="Zinc/RING finger domain, C3HC4 (zinc finger)"/>
    <property type="match status" value="1"/>
</dbReference>
<sequence length="1074" mass="119624">MDTGLSKDADGSSNGSEGEENLDHAGDQLYVSLKMENYRLKAELIPHVYGSVPLVGSWDSSKALSMEPESASMWELSFVVPPNHETLDFKFLLKPKYSNSPCVVEEGPNRLLTRGALQEESRLAVFKNGDVTVEFRVFIKSDRVSPFDLAASWRVYQENLRPSTVRGIPDVSINSAPMARIELIGIGYCCCLIASIGYLWDMPSFWAQLLSSTGLEIDLEHYVVPAPSTSANSAFVYAANNTEDPRFSNVDCSDNASYSFKDSGVSADRPTTIKSLQYRGQLDHICFVEPGLQVLMGAIARIEIEVVNPDPSEVYSGPDMVESKSVGTFSSLQKQDGHRGLFVDRGVGSPRPVKSPNSSAFSFDLKQDTETKNSMPAAAAAVADQMLGPKEDRHLAIVLVGLPARGKTFTAAKLTRYLRWLGHDTKHFNVGKYRRLKHGANQLYWLSPLHLSLLSIIVHGISVWCLLQLFLLQYAFGIEIAPKVSADFFRADNPEGMEARNEVAALAMDDMIAWMQEGGQVGIFDATNSTRKRRNMLMKMAEGKCKLQIIFLETLCNDERIIERNIRLKIQQSPDYAEQPDFEAGLQDFKIRLANYEKVYEPVEEGSYIKMIDMVSGHGGQIQVNTHLTPRPILLTRHGESRDNVGGRIGGDTVLSDAGEIYAKKLANFVEKRLESEKAASIWTSTLQRTIITASPIIGFPKIQWRALDEINAGVCDGMTYEEIKKNMPEEYEARKKDKLRYRYPRGESYLDVIQRLEPVIIELERQRAPVVVISHQAVLRALYAYFADRPLKEIPYIEYRSRTLACHRRRVIAPETGTIESPKHNPMSHLTDSISSYDSNIMLAAVISLLVAILFVLLLHIYAKWFLAQARNRRRSSSVTASHVLRPSRFHHLHNFTIDNTFSPSTSKGLDASVITSIPLFVYKAEECKQGLECVICLSPFEENEAGRSLTKCGHGFHVECIDTWLNSHSNCPVCRAPAVGDDNNIASDGKSMEASTRESTDERSLSDVGDSRLEIVIGMSNLENGNHAVNSDCLSESASTSSSLGSSLKRMLSRKRSESKVFPSINVIELDA</sequence>
<comment type="caution">
    <text evidence="8">The sequence shown here is derived from an EMBL/GenBank/DDBJ whole genome shotgun (WGS) entry which is preliminary data.</text>
</comment>
<evidence type="ECO:0000256" key="5">
    <source>
        <dbReference type="SAM" id="Phobius"/>
    </source>
</evidence>
<dbReference type="SUPFAM" id="SSF52540">
    <property type="entry name" value="P-loop containing nucleoside triphosphate hydrolases"/>
    <property type="match status" value="1"/>
</dbReference>
<proteinExistence type="predicted"/>
<name>A0A835JSJ3_9ROSI</name>
<dbReference type="InterPro" id="IPR003094">
    <property type="entry name" value="6Pfruct_kin"/>
</dbReference>
<dbReference type="InterPro" id="IPR002044">
    <property type="entry name" value="CBM20"/>
</dbReference>
<dbReference type="OrthoDB" id="267323at2759"/>
<accession>A0A835JSJ3</accession>
<dbReference type="SMART" id="SM00855">
    <property type="entry name" value="PGAM"/>
    <property type="match status" value="1"/>
</dbReference>
<dbReference type="InterPro" id="IPR013083">
    <property type="entry name" value="Znf_RING/FYVE/PHD"/>
</dbReference>
<dbReference type="GO" id="GO:0005829">
    <property type="term" value="C:cytosol"/>
    <property type="evidence" value="ECO:0007669"/>
    <property type="project" value="TreeGrafter"/>
</dbReference>
<dbReference type="SMART" id="SM01065">
    <property type="entry name" value="CBM_2"/>
    <property type="match status" value="1"/>
</dbReference>
<dbReference type="InterPro" id="IPR029033">
    <property type="entry name" value="His_PPase_superfam"/>
</dbReference>
<evidence type="ECO:0000256" key="3">
    <source>
        <dbReference type="PROSITE-ProRule" id="PRU00175"/>
    </source>
</evidence>
<dbReference type="FunFam" id="2.60.40.10:FF:000740">
    <property type="entry name" value="6-phosphofructo-2-kinase/fructose-2,6-bisphosphatase"/>
    <property type="match status" value="1"/>
</dbReference>
<keyword evidence="5" id="KW-1133">Transmembrane helix</keyword>
<dbReference type="InterPro" id="IPR001345">
    <property type="entry name" value="PG/BPGM_mutase_AS"/>
</dbReference>
<feature type="domain" description="CBM20" evidence="7">
    <location>
        <begin position="23"/>
        <end position="137"/>
    </location>
</feature>
<dbReference type="InterPro" id="IPR013079">
    <property type="entry name" value="6Phosfructo_kin"/>
</dbReference>
<keyword evidence="5" id="KW-0472">Membrane</keyword>
<keyword evidence="3" id="KW-0479">Metal-binding</keyword>
<dbReference type="GO" id="GO:2001070">
    <property type="term" value="F:starch binding"/>
    <property type="evidence" value="ECO:0007669"/>
    <property type="project" value="InterPro"/>
</dbReference>
<gene>
    <name evidence="8" type="ORF">SADUNF_Sadunf09G0058500</name>
</gene>
<dbReference type="GO" id="GO:0003873">
    <property type="term" value="F:6-phosphofructo-2-kinase activity"/>
    <property type="evidence" value="ECO:0007669"/>
    <property type="project" value="InterPro"/>
</dbReference>
<dbReference type="AlphaFoldDB" id="A0A835JSJ3"/>
<dbReference type="PRINTS" id="PR00991">
    <property type="entry name" value="6PFRUCTKNASE"/>
</dbReference>
<dbReference type="GO" id="GO:0006003">
    <property type="term" value="P:fructose 2,6-bisphosphate metabolic process"/>
    <property type="evidence" value="ECO:0007669"/>
    <property type="project" value="InterPro"/>
</dbReference>
<dbReference type="Pfam" id="PF01591">
    <property type="entry name" value="6PF2K"/>
    <property type="match status" value="2"/>
</dbReference>
<protein>
    <recommendedName>
        <fullName evidence="10">CBM20 domain-containing protein</fullName>
    </recommendedName>
</protein>
<dbReference type="Gene3D" id="3.40.50.1240">
    <property type="entry name" value="Phosphoglycerate mutase-like"/>
    <property type="match status" value="1"/>
</dbReference>
<dbReference type="Pfam" id="PF00300">
    <property type="entry name" value="His_Phos_1"/>
    <property type="match status" value="1"/>
</dbReference>
<evidence type="ECO:0000259" key="6">
    <source>
        <dbReference type="PROSITE" id="PS50089"/>
    </source>
</evidence>
<dbReference type="Gene3D" id="2.60.40.10">
    <property type="entry name" value="Immunoglobulins"/>
    <property type="match status" value="1"/>
</dbReference>
<dbReference type="PANTHER" id="PTHR10606">
    <property type="entry name" value="6-PHOSPHOFRUCTO-2-KINASE/FRUCTOSE-2,6-BISPHOSPHATASE"/>
    <property type="match status" value="1"/>
</dbReference>
<feature type="compositionally biased region" description="Basic and acidic residues" evidence="4">
    <location>
        <begin position="997"/>
        <end position="1008"/>
    </location>
</feature>
<evidence type="ECO:0000259" key="7">
    <source>
        <dbReference type="PROSITE" id="PS51166"/>
    </source>
</evidence>
<keyword evidence="9" id="KW-1185">Reference proteome</keyword>
<feature type="compositionally biased region" description="Basic and acidic residues" evidence="4">
    <location>
        <begin position="1"/>
        <end position="10"/>
    </location>
</feature>
<dbReference type="InterPro" id="IPR027417">
    <property type="entry name" value="P-loop_NTPase"/>
</dbReference>
<feature type="region of interest" description="Disordered" evidence="4">
    <location>
        <begin position="1"/>
        <end position="23"/>
    </location>
</feature>
<dbReference type="PROSITE" id="PS50089">
    <property type="entry name" value="ZF_RING_2"/>
    <property type="match status" value="1"/>
</dbReference>
<dbReference type="GO" id="GO:0004331">
    <property type="term" value="F:fructose-2,6-bisphosphate 2-phosphatase activity"/>
    <property type="evidence" value="ECO:0007669"/>
    <property type="project" value="TreeGrafter"/>
</dbReference>
<dbReference type="PROSITE" id="PS00175">
    <property type="entry name" value="PG_MUTASE"/>
    <property type="match status" value="1"/>
</dbReference>
<evidence type="ECO:0000313" key="8">
    <source>
        <dbReference type="EMBL" id="KAF9675688.1"/>
    </source>
</evidence>
<feature type="domain" description="RING-type" evidence="6">
    <location>
        <begin position="935"/>
        <end position="977"/>
    </location>
</feature>
<dbReference type="EMBL" id="JADGMS010000009">
    <property type="protein sequence ID" value="KAF9675688.1"/>
    <property type="molecule type" value="Genomic_DNA"/>
</dbReference>
<evidence type="ECO:0008006" key="10">
    <source>
        <dbReference type="Google" id="ProtNLM"/>
    </source>
</evidence>
<keyword evidence="1" id="KW-0547">Nucleotide-binding</keyword>
<keyword evidence="2" id="KW-0067">ATP-binding</keyword>
<feature type="transmembrane region" description="Helical" evidence="5">
    <location>
        <begin position="842"/>
        <end position="868"/>
    </location>
</feature>
<feature type="region of interest" description="Disordered" evidence="4">
    <location>
        <begin position="987"/>
        <end position="1008"/>
    </location>
</feature>
<dbReference type="SUPFAM" id="SSF57850">
    <property type="entry name" value="RING/U-box"/>
    <property type="match status" value="1"/>
</dbReference>
<dbReference type="SMART" id="SM00184">
    <property type="entry name" value="RING"/>
    <property type="match status" value="1"/>
</dbReference>
<dbReference type="InterPro" id="IPR013784">
    <property type="entry name" value="Carb-bd-like_fold"/>
</dbReference>
<dbReference type="Pfam" id="PF13639">
    <property type="entry name" value="zf-RING_2"/>
    <property type="match status" value="1"/>
</dbReference>
<dbReference type="InterPro" id="IPR001841">
    <property type="entry name" value="Znf_RING"/>
</dbReference>
<keyword evidence="3" id="KW-0863">Zinc-finger</keyword>
<evidence type="ECO:0000256" key="2">
    <source>
        <dbReference type="ARBA" id="ARBA00022840"/>
    </source>
</evidence>
<keyword evidence="5" id="KW-0812">Transmembrane</keyword>
<evidence type="ECO:0000256" key="1">
    <source>
        <dbReference type="ARBA" id="ARBA00022741"/>
    </source>
</evidence>
<dbReference type="SUPFAM" id="SSF53254">
    <property type="entry name" value="Phosphoglycerate mutase-like"/>
    <property type="match status" value="1"/>
</dbReference>
<dbReference type="InterPro" id="IPR013783">
    <property type="entry name" value="Ig-like_fold"/>
</dbReference>